<evidence type="ECO:0000313" key="14">
    <source>
        <dbReference type="EMBL" id="MBD7911511.1"/>
    </source>
</evidence>
<feature type="transmembrane region" description="Helical" evidence="9">
    <location>
        <begin position="300"/>
        <end position="321"/>
    </location>
</feature>
<dbReference type="InterPro" id="IPR054384">
    <property type="entry name" value="SecDF_P1_head"/>
</dbReference>
<dbReference type="Pfam" id="PF22599">
    <property type="entry name" value="SecDF_P1_head"/>
    <property type="match status" value="1"/>
</dbReference>
<keyword evidence="6 9" id="KW-1133">Transmembrane helix</keyword>
<feature type="transmembrane region" description="Helical" evidence="9">
    <location>
        <begin position="342"/>
        <end position="364"/>
    </location>
</feature>
<dbReference type="PANTHER" id="PTHR30081:SF1">
    <property type="entry name" value="PROTEIN TRANSLOCASE SUBUNIT SECD"/>
    <property type="match status" value="1"/>
</dbReference>
<dbReference type="InterPro" id="IPR055344">
    <property type="entry name" value="SecD_SecF_C_bact"/>
</dbReference>
<evidence type="ECO:0000256" key="8">
    <source>
        <dbReference type="ARBA" id="ARBA00023136"/>
    </source>
</evidence>
<reference evidence="14 15" key="1">
    <citation type="submission" date="2020-08" db="EMBL/GenBank/DDBJ databases">
        <title>A Genomic Blueprint of the Chicken Gut Microbiome.</title>
        <authorList>
            <person name="Gilroy R."/>
            <person name="Ravi A."/>
            <person name="Getino M."/>
            <person name="Pursley I."/>
            <person name="Horton D.L."/>
            <person name="Alikhan N.-F."/>
            <person name="Baker D."/>
            <person name="Gharbi K."/>
            <person name="Hall N."/>
            <person name="Watson M."/>
            <person name="Adriaenssens E.M."/>
            <person name="Foster-Nyarko E."/>
            <person name="Jarju S."/>
            <person name="Secka A."/>
            <person name="Antonio M."/>
            <person name="Oren A."/>
            <person name="Chaudhuri R."/>
            <person name="La Ragione R.M."/>
            <person name="Hildebrand F."/>
            <person name="Pallen M.J."/>
        </authorList>
    </citation>
    <scope>NUCLEOTIDE SEQUENCE [LARGE SCALE GENOMIC DNA]</scope>
    <source>
        <strain evidence="14 15">Sa3CVN1</strain>
    </source>
</reference>
<dbReference type="InterPro" id="IPR022813">
    <property type="entry name" value="SecD/SecF_arch_bac"/>
</dbReference>
<feature type="transmembrane region" description="Helical" evidence="9">
    <location>
        <begin position="243"/>
        <end position="262"/>
    </location>
</feature>
<accession>A0ABR8PTL1</accession>
<comment type="caution">
    <text evidence="14">The sequence shown here is derived from an EMBL/GenBank/DDBJ whole genome shotgun (WGS) entry which is preliminary data.</text>
</comment>
<gene>
    <name evidence="9 14" type="primary">secD</name>
    <name evidence="14" type="ORF">H9661_09100</name>
</gene>
<feature type="domain" description="Protein translocase subunit SecDF P1" evidence="12">
    <location>
        <begin position="70"/>
        <end position="126"/>
    </location>
</feature>
<dbReference type="NCBIfam" id="TIGR01129">
    <property type="entry name" value="secD"/>
    <property type="match status" value="1"/>
</dbReference>
<evidence type="ECO:0000259" key="13">
    <source>
        <dbReference type="Pfam" id="PF22599"/>
    </source>
</evidence>
<keyword evidence="2 9" id="KW-0813">Transport</keyword>
<evidence type="ECO:0000256" key="2">
    <source>
        <dbReference type="ARBA" id="ARBA00022448"/>
    </source>
</evidence>
<organism evidence="14 15">
    <name type="scientific">Clostridium cibarium</name>
    <dbReference type="NCBI Taxonomy" id="2762247"/>
    <lineage>
        <taxon>Bacteria</taxon>
        <taxon>Bacillati</taxon>
        <taxon>Bacillota</taxon>
        <taxon>Clostridia</taxon>
        <taxon>Eubacteriales</taxon>
        <taxon>Clostridiaceae</taxon>
        <taxon>Clostridium</taxon>
    </lineage>
</organism>
<evidence type="ECO:0000259" key="11">
    <source>
        <dbReference type="Pfam" id="PF02355"/>
    </source>
</evidence>
<keyword evidence="4 9" id="KW-0812">Transmembrane</keyword>
<evidence type="ECO:0000256" key="6">
    <source>
        <dbReference type="ARBA" id="ARBA00022989"/>
    </source>
</evidence>
<dbReference type="Proteomes" id="UP000627781">
    <property type="component" value="Unassembled WGS sequence"/>
</dbReference>
<dbReference type="InterPro" id="IPR005791">
    <property type="entry name" value="SecD"/>
</dbReference>
<name>A0ABR8PTL1_9CLOT</name>
<evidence type="ECO:0000256" key="4">
    <source>
        <dbReference type="ARBA" id="ARBA00022692"/>
    </source>
</evidence>
<dbReference type="PANTHER" id="PTHR30081">
    <property type="entry name" value="PROTEIN-EXPORT MEMBRANE PROTEIN SEC"/>
    <property type="match status" value="1"/>
</dbReference>
<dbReference type="EMBL" id="JACSRA010000011">
    <property type="protein sequence ID" value="MBD7911511.1"/>
    <property type="molecule type" value="Genomic_DNA"/>
</dbReference>
<keyword evidence="5 9" id="KW-0653">Protein transport</keyword>
<dbReference type="Pfam" id="PF21760">
    <property type="entry name" value="SecD_1st"/>
    <property type="match status" value="1"/>
</dbReference>
<feature type="region of interest" description="Disordered" evidence="10">
    <location>
        <begin position="139"/>
        <end position="159"/>
    </location>
</feature>
<evidence type="ECO:0000256" key="7">
    <source>
        <dbReference type="ARBA" id="ARBA00023010"/>
    </source>
</evidence>
<feature type="domain" description="SecDF P1 head subdomain" evidence="13">
    <location>
        <begin position="129"/>
        <end position="225"/>
    </location>
</feature>
<comment type="subunit">
    <text evidence="9">Forms a complex with SecF. Part of the essential Sec protein translocation apparatus which comprises SecA, SecYEG and auxiliary proteins SecDF. Other proteins may also be involved.</text>
</comment>
<feature type="transmembrane region" description="Helical" evidence="9">
    <location>
        <begin position="370"/>
        <end position="389"/>
    </location>
</feature>
<dbReference type="Gene3D" id="1.20.1640.10">
    <property type="entry name" value="Multidrug efflux transporter AcrB transmembrane domain"/>
    <property type="match status" value="1"/>
</dbReference>
<comment type="subcellular location">
    <subcellularLocation>
        <location evidence="1 9">Cell membrane</location>
        <topology evidence="1 9">Multi-pass membrane protein</topology>
    </subcellularLocation>
</comment>
<proteinExistence type="inferred from homology"/>
<keyword evidence="3 9" id="KW-1003">Cell membrane</keyword>
<feature type="domain" description="Protein export membrane protein SecD/SecF C-terminal" evidence="11">
    <location>
        <begin position="227"/>
        <end position="389"/>
    </location>
</feature>
<dbReference type="InterPro" id="IPR048631">
    <property type="entry name" value="SecD_1st"/>
</dbReference>
<evidence type="ECO:0000256" key="1">
    <source>
        <dbReference type="ARBA" id="ARBA00004651"/>
    </source>
</evidence>
<dbReference type="NCBIfam" id="TIGR00916">
    <property type="entry name" value="2A0604s01"/>
    <property type="match status" value="1"/>
</dbReference>
<keyword evidence="8 9" id="KW-0472">Membrane</keyword>
<dbReference type="HAMAP" id="MF_01463_B">
    <property type="entry name" value="SecD_B"/>
    <property type="match status" value="1"/>
</dbReference>
<evidence type="ECO:0000256" key="5">
    <source>
        <dbReference type="ARBA" id="ARBA00022927"/>
    </source>
</evidence>
<feature type="transmembrane region" description="Helical" evidence="9">
    <location>
        <begin position="269"/>
        <end position="288"/>
    </location>
</feature>
<dbReference type="SUPFAM" id="SSF82866">
    <property type="entry name" value="Multidrug efflux transporter AcrB transmembrane domain"/>
    <property type="match status" value="1"/>
</dbReference>
<dbReference type="Gene3D" id="3.30.1360.200">
    <property type="match status" value="1"/>
</dbReference>
<comment type="similarity">
    <text evidence="9">Belongs to the SecD/SecF family. SecD subfamily.</text>
</comment>
<protein>
    <recommendedName>
        <fullName evidence="9">Protein translocase subunit SecD</fullName>
    </recommendedName>
</protein>
<comment type="function">
    <text evidence="9">Part of the Sec protein translocase complex. Interacts with the SecYEG preprotein conducting channel. SecDF uses the proton motive force (PMF) to complete protein translocation after the ATP-dependent function of SecA.</text>
</comment>
<dbReference type="Pfam" id="PF02355">
    <property type="entry name" value="SecD_SecF_C"/>
    <property type="match status" value="1"/>
</dbReference>
<sequence>MKTKGKSSVLFILCTIAIIAFAFIGFNGLEIGGWKVKSFNDTITKGLDLQGGVSVTMEIQDENVSKSDLEKTKQQLELRVNKIGVSETVVSTEGDRRIRVEIPGKYDSAGIVDDLSKTGQLTFKSPEGEVLLTGQDVEKASVTSNPETGSPEVSLELTSEGQPKFAAATEKYIGKQISINMDEQQLSNPRVDSVITQGKASITGQSSLEEAKKLAGLINAGALPVTVKAASVETVGADLGATAFPNAIKAGIIGIGLVYLFMIAFYRRLGVISAITMTFYIAMTLLIFGEVGAALTLPGIAAFLLTIGVAVDANVLMFERIREELKKGISPKAAVKKGFDEALSSIVDSNVTTIIASLVLYFFGTGSVKGFAVTLMIGVLVSLFTALVITRFMMNRAVDAGLLSKLSHFRVKRG</sequence>
<evidence type="ECO:0000256" key="9">
    <source>
        <dbReference type="HAMAP-Rule" id="MF_01463"/>
    </source>
</evidence>
<dbReference type="RefSeq" id="WP_143317275.1">
    <property type="nucleotide sequence ID" value="NZ_JACSRA010000011.1"/>
</dbReference>
<evidence type="ECO:0000313" key="15">
    <source>
        <dbReference type="Proteomes" id="UP000627781"/>
    </source>
</evidence>
<keyword evidence="7 9" id="KW-0811">Translocation</keyword>
<evidence type="ECO:0000259" key="12">
    <source>
        <dbReference type="Pfam" id="PF21760"/>
    </source>
</evidence>
<evidence type="ECO:0000256" key="10">
    <source>
        <dbReference type="SAM" id="MobiDB-lite"/>
    </source>
</evidence>
<dbReference type="InterPro" id="IPR048634">
    <property type="entry name" value="SecD_SecF_C"/>
</dbReference>
<keyword evidence="15" id="KW-1185">Reference proteome</keyword>
<evidence type="ECO:0000256" key="3">
    <source>
        <dbReference type="ARBA" id="ARBA00022475"/>
    </source>
</evidence>
<comment type="caution">
    <text evidence="9">Lacks conserved residue(s) required for the propagation of feature annotation.</text>
</comment>